<name>A0AAD4NAI1_9BILA</name>
<sequence length="607" mass="69032">MTEEQHLELSADGNDHLTSEEPDKDEKDESIEMNNLNKNSSLRMKIDNLPHFMKQPQLKKFLDTTLPGSRYRRLKCMSGVAFLSFQSEEDLLKAIATLTGMTVKKFILKATRVREDPCLDDKPICVRDADENRPLKSAVELVSPLASKSYEEQLKIKDAECKRLANNLFKQLARGGVPKWKLSLNVLEPIIPSPQITGYRNKCEFNIGYSSKDIPTVGFVSGKMADKKISLVGVEDCTILSVNTRNIVRHFEEFIRKFDTRLTAYHEFKREGFWKLLTVRDFLSDTMIIVTVHPHPDSELVANAKKAVIEKFIRFGDKSEIEFRVTSIYWQVLDNASDPKVYEYLAGVPYIYEKLLDTRFRISPSTFFQTHSRGAEILYNIIGDALGLPKITKFTVVAKNNDQDQIKDEEQENMAKKPRVEDATDTSDAQDSLVILDICCGAGTISLCCMKRLRDAVKNGQFTENYGCVGMEIVSEAVKDAQINCADNGFSTTKCKYFEGDAAMIFKDLQYHMPDGCKHQTAKIVGVLDPPRAGVSDRVIIDSRRLTQMKRMVYVSCDPKGAMKNLVDLCRQESSKFGGEQFRIVRIQPIDLFPQTEHFEWVITLER</sequence>
<evidence type="ECO:0000313" key="9">
    <source>
        <dbReference type="Proteomes" id="UP001201812"/>
    </source>
</evidence>
<dbReference type="Gene3D" id="2.40.50.1070">
    <property type="match status" value="1"/>
</dbReference>
<keyword evidence="3" id="KW-0949">S-adenosyl-L-methionine</keyword>
<organism evidence="8 9">
    <name type="scientific">Ditylenchus destructor</name>
    <dbReference type="NCBI Taxonomy" id="166010"/>
    <lineage>
        <taxon>Eukaryota</taxon>
        <taxon>Metazoa</taxon>
        <taxon>Ecdysozoa</taxon>
        <taxon>Nematoda</taxon>
        <taxon>Chromadorea</taxon>
        <taxon>Rhabditida</taxon>
        <taxon>Tylenchina</taxon>
        <taxon>Tylenchomorpha</taxon>
        <taxon>Sphaerularioidea</taxon>
        <taxon>Anguinidae</taxon>
        <taxon>Anguininae</taxon>
        <taxon>Ditylenchus</taxon>
    </lineage>
</organism>
<keyword evidence="9" id="KW-1185">Reference proteome</keyword>
<reference evidence="8" key="1">
    <citation type="submission" date="2022-01" db="EMBL/GenBank/DDBJ databases">
        <title>Genome Sequence Resource for Two Populations of Ditylenchus destructor, the Migratory Endoparasitic Phytonematode.</title>
        <authorList>
            <person name="Zhang H."/>
            <person name="Lin R."/>
            <person name="Xie B."/>
        </authorList>
    </citation>
    <scope>NUCLEOTIDE SEQUENCE</scope>
    <source>
        <strain evidence="8">BazhouSP</strain>
    </source>
</reference>
<gene>
    <name evidence="8" type="ORF">DdX_05032</name>
</gene>
<accession>A0AAD4NAI1</accession>
<evidence type="ECO:0000256" key="7">
    <source>
        <dbReference type="SAM" id="MobiDB-lite"/>
    </source>
</evidence>
<keyword evidence="2" id="KW-0808">Transferase</keyword>
<dbReference type="Pfam" id="PF05958">
    <property type="entry name" value="tRNA_U5-meth_tr"/>
    <property type="match status" value="1"/>
</dbReference>
<dbReference type="InterPro" id="IPR029063">
    <property type="entry name" value="SAM-dependent_MTases_sf"/>
</dbReference>
<feature type="region of interest" description="Disordered" evidence="7">
    <location>
        <begin position="405"/>
        <end position="424"/>
    </location>
</feature>
<evidence type="ECO:0000313" key="8">
    <source>
        <dbReference type="EMBL" id="KAI1720786.1"/>
    </source>
</evidence>
<dbReference type="Proteomes" id="UP001201812">
    <property type="component" value="Unassembled WGS sequence"/>
</dbReference>
<comment type="caution">
    <text evidence="8">The sequence shown here is derived from an EMBL/GenBank/DDBJ whole genome shotgun (WGS) entry which is preliminary data.</text>
</comment>
<dbReference type="GO" id="GO:0003723">
    <property type="term" value="F:RNA binding"/>
    <property type="evidence" value="ECO:0007669"/>
    <property type="project" value="TreeGrafter"/>
</dbReference>
<keyword evidence="1" id="KW-0489">Methyltransferase</keyword>
<dbReference type="SUPFAM" id="SSF53335">
    <property type="entry name" value="S-adenosyl-L-methionine-dependent methyltransferases"/>
    <property type="match status" value="1"/>
</dbReference>
<dbReference type="GO" id="GO:0009451">
    <property type="term" value="P:RNA modification"/>
    <property type="evidence" value="ECO:0007669"/>
    <property type="project" value="UniProtKB-ARBA"/>
</dbReference>
<dbReference type="InterPro" id="IPR010280">
    <property type="entry name" value="U5_MeTrfase_fam"/>
</dbReference>
<evidence type="ECO:0000256" key="2">
    <source>
        <dbReference type="ARBA" id="ARBA00022679"/>
    </source>
</evidence>
<feature type="region of interest" description="Disordered" evidence="7">
    <location>
        <begin position="1"/>
        <end position="39"/>
    </location>
</feature>
<feature type="active site" evidence="6">
    <location>
        <position position="557"/>
    </location>
</feature>
<dbReference type="AlphaFoldDB" id="A0AAD4NAI1"/>
<evidence type="ECO:0000256" key="1">
    <source>
        <dbReference type="ARBA" id="ARBA00022603"/>
    </source>
</evidence>
<dbReference type="EMBL" id="JAKKPZ010000005">
    <property type="protein sequence ID" value="KAI1720786.1"/>
    <property type="molecule type" value="Genomic_DNA"/>
</dbReference>
<dbReference type="InterPro" id="IPR030390">
    <property type="entry name" value="MeTrfase_TrmA_AS"/>
</dbReference>
<feature type="compositionally biased region" description="Basic and acidic residues" evidence="7">
    <location>
        <begin position="1"/>
        <end position="27"/>
    </location>
</feature>
<dbReference type="PROSITE" id="PS01230">
    <property type="entry name" value="TRMA_1"/>
    <property type="match status" value="1"/>
</dbReference>
<dbReference type="PROSITE" id="PS01231">
    <property type="entry name" value="TRMA_2"/>
    <property type="match status" value="1"/>
</dbReference>
<dbReference type="GO" id="GO:0030697">
    <property type="term" value="F:tRNA (uracil(54)-C5)-methyltransferase activity, S-adenosyl methionine-dependent"/>
    <property type="evidence" value="ECO:0007669"/>
    <property type="project" value="UniProtKB-EC"/>
</dbReference>
<dbReference type="GO" id="GO:0006396">
    <property type="term" value="P:RNA processing"/>
    <property type="evidence" value="ECO:0007669"/>
    <property type="project" value="InterPro"/>
</dbReference>
<dbReference type="PANTHER" id="PTHR45904:SF2">
    <property type="entry name" value="TRNA (URACIL-5-)-METHYLTRANSFERASE HOMOLOG A"/>
    <property type="match status" value="1"/>
</dbReference>
<proteinExistence type="predicted"/>
<evidence type="ECO:0000256" key="6">
    <source>
        <dbReference type="PROSITE-ProRule" id="PRU10015"/>
    </source>
</evidence>
<protein>
    <recommendedName>
        <fullName evidence="4">tRNA (uracil(54)-C(5))-methyltransferase</fullName>
        <ecNumber evidence="4">2.1.1.35</ecNumber>
    </recommendedName>
</protein>
<evidence type="ECO:0000256" key="3">
    <source>
        <dbReference type="ARBA" id="ARBA00022691"/>
    </source>
</evidence>
<dbReference type="SUPFAM" id="SSF54928">
    <property type="entry name" value="RNA-binding domain, RBD"/>
    <property type="match status" value="1"/>
</dbReference>
<dbReference type="InterPro" id="IPR030391">
    <property type="entry name" value="MeTrfase_TrmA_CS"/>
</dbReference>
<comment type="catalytic activity">
    <reaction evidence="5">
        <text>uridine(54) in tRNA + S-adenosyl-L-methionine = 5-methyluridine(54) in tRNA + S-adenosyl-L-homocysteine + H(+)</text>
        <dbReference type="Rhea" id="RHEA:42712"/>
        <dbReference type="Rhea" id="RHEA-COMP:10167"/>
        <dbReference type="Rhea" id="RHEA-COMP:10193"/>
        <dbReference type="ChEBI" id="CHEBI:15378"/>
        <dbReference type="ChEBI" id="CHEBI:57856"/>
        <dbReference type="ChEBI" id="CHEBI:59789"/>
        <dbReference type="ChEBI" id="CHEBI:65315"/>
        <dbReference type="ChEBI" id="CHEBI:74447"/>
        <dbReference type="EC" id="2.1.1.35"/>
    </reaction>
    <physiologicalReaction direction="left-to-right" evidence="5">
        <dbReference type="Rhea" id="RHEA:42713"/>
    </physiologicalReaction>
</comment>
<dbReference type="GO" id="GO:0032259">
    <property type="term" value="P:methylation"/>
    <property type="evidence" value="ECO:0007669"/>
    <property type="project" value="UniProtKB-KW"/>
</dbReference>
<dbReference type="EC" id="2.1.1.35" evidence="4"/>
<feature type="compositionally biased region" description="Basic and acidic residues" evidence="7">
    <location>
        <begin position="405"/>
        <end position="422"/>
    </location>
</feature>
<dbReference type="InterPro" id="IPR045850">
    <property type="entry name" value="TRM2_met"/>
</dbReference>
<evidence type="ECO:0000256" key="5">
    <source>
        <dbReference type="ARBA" id="ARBA00047278"/>
    </source>
</evidence>
<dbReference type="PANTHER" id="PTHR45904">
    <property type="entry name" value="TRNA (URACIL-5-)-METHYLTRANSFERASE"/>
    <property type="match status" value="1"/>
</dbReference>
<dbReference type="Gene3D" id="3.40.50.150">
    <property type="entry name" value="Vaccinia Virus protein VP39"/>
    <property type="match status" value="1"/>
</dbReference>
<dbReference type="InterPro" id="IPR035979">
    <property type="entry name" value="RBD_domain_sf"/>
</dbReference>
<evidence type="ECO:0000256" key="4">
    <source>
        <dbReference type="ARBA" id="ARBA00033763"/>
    </source>
</evidence>